<organism evidence="1">
    <name type="scientific">Siphoviridae sp. ctkyp1</name>
    <dbReference type="NCBI Taxonomy" id="2825646"/>
    <lineage>
        <taxon>Viruses</taxon>
        <taxon>Duplodnaviria</taxon>
        <taxon>Heunggongvirae</taxon>
        <taxon>Uroviricota</taxon>
        <taxon>Caudoviricetes</taxon>
    </lineage>
</organism>
<name>A0A8S5P5F7_9CAUD</name>
<evidence type="ECO:0000313" key="1">
    <source>
        <dbReference type="EMBL" id="DAE01667.1"/>
    </source>
</evidence>
<dbReference type="EMBL" id="BK015328">
    <property type="protein sequence ID" value="DAE01667.1"/>
    <property type="molecule type" value="Genomic_DNA"/>
</dbReference>
<accession>A0A8S5P5F7</accession>
<sequence>MSRLIDADELIKHIKIWEIGTSISSDQKEFIDCVNKQPTAFDVDKVIEQLEDYLFEKYCIEGDTTIDEIVKGSGVE</sequence>
<proteinExistence type="predicted"/>
<protein>
    <submittedName>
        <fullName evidence="1">Uncharacterized protein</fullName>
    </submittedName>
</protein>
<reference evidence="1" key="1">
    <citation type="journal article" date="2021" name="Proc. Natl. Acad. Sci. U.S.A.">
        <title>A Catalog of Tens of Thousands of Viruses from Human Metagenomes Reveals Hidden Associations with Chronic Diseases.</title>
        <authorList>
            <person name="Tisza M.J."/>
            <person name="Buck C.B."/>
        </authorList>
    </citation>
    <scope>NUCLEOTIDE SEQUENCE</scope>
    <source>
        <strain evidence="1">Ctkyp1</strain>
    </source>
</reference>